<dbReference type="Proteomes" id="UP000541109">
    <property type="component" value="Unassembled WGS sequence"/>
</dbReference>
<accession>A0A839AF93</accession>
<proteinExistence type="predicted"/>
<name>A0A839AF93_9HYPH</name>
<keyword evidence="2" id="KW-1185">Reference proteome</keyword>
<dbReference type="RefSeq" id="WP_182165275.1">
    <property type="nucleotide sequence ID" value="NZ_JACFXV010000053.1"/>
</dbReference>
<gene>
    <name evidence="1" type="ORF">H2509_11240</name>
</gene>
<protein>
    <submittedName>
        <fullName evidence="1">Antitermination protein</fullName>
    </submittedName>
</protein>
<sequence length="98" mass="10268">MMGTGRQSRRMGRLGTLAAVAIASFAYVGLADERDPKLRKIQCTALTVFAPSNGLSAKELCRAHGGLAANRKPAPTQGLVILVRNQPMGGSEGLIPAH</sequence>
<dbReference type="AlphaFoldDB" id="A0A839AF93"/>
<evidence type="ECO:0000313" key="2">
    <source>
        <dbReference type="Proteomes" id="UP000541109"/>
    </source>
</evidence>
<comment type="caution">
    <text evidence="1">The sequence shown here is derived from an EMBL/GenBank/DDBJ whole genome shotgun (WGS) entry which is preliminary data.</text>
</comment>
<dbReference type="EMBL" id="JACFXV010000053">
    <property type="protein sequence ID" value="MBA5777698.1"/>
    <property type="molecule type" value="Genomic_DNA"/>
</dbReference>
<reference evidence="1 2" key="1">
    <citation type="submission" date="2020-07" db="EMBL/GenBank/DDBJ databases">
        <title>Stappia sp., F7233, whole genome shotgun sequencing project.</title>
        <authorList>
            <person name="Jiang S."/>
            <person name="Liu Z.W."/>
            <person name="Du Z.J."/>
        </authorList>
    </citation>
    <scope>NUCLEOTIDE SEQUENCE [LARGE SCALE GENOMIC DNA]</scope>
    <source>
        <strain evidence="1 2">F7233</strain>
    </source>
</reference>
<evidence type="ECO:0000313" key="1">
    <source>
        <dbReference type="EMBL" id="MBA5777698.1"/>
    </source>
</evidence>
<organism evidence="1 2">
    <name type="scientific">Stappia albiluteola</name>
    <dbReference type="NCBI Taxonomy" id="2758565"/>
    <lineage>
        <taxon>Bacteria</taxon>
        <taxon>Pseudomonadati</taxon>
        <taxon>Pseudomonadota</taxon>
        <taxon>Alphaproteobacteria</taxon>
        <taxon>Hyphomicrobiales</taxon>
        <taxon>Stappiaceae</taxon>
        <taxon>Stappia</taxon>
    </lineage>
</organism>